<name>A0ABT2GA83_9MICO</name>
<dbReference type="EMBL" id="JANTEZ010000001">
    <property type="protein sequence ID" value="MCS5713111.1"/>
    <property type="molecule type" value="Genomic_DNA"/>
</dbReference>
<feature type="signal peptide" evidence="1">
    <location>
        <begin position="1"/>
        <end position="26"/>
    </location>
</feature>
<evidence type="ECO:0000313" key="2">
    <source>
        <dbReference type="EMBL" id="MCS5713111.1"/>
    </source>
</evidence>
<keyword evidence="1" id="KW-0732">Signal</keyword>
<dbReference type="RefSeq" id="WP_259484663.1">
    <property type="nucleotide sequence ID" value="NZ_JANTEZ010000001.1"/>
</dbReference>
<keyword evidence="3" id="KW-1185">Reference proteome</keyword>
<organism evidence="2 3">
    <name type="scientific">Herbiconiux gentiana</name>
    <dbReference type="NCBI Taxonomy" id="2970912"/>
    <lineage>
        <taxon>Bacteria</taxon>
        <taxon>Bacillati</taxon>
        <taxon>Actinomycetota</taxon>
        <taxon>Actinomycetes</taxon>
        <taxon>Micrococcales</taxon>
        <taxon>Microbacteriaceae</taxon>
        <taxon>Herbiconiux</taxon>
    </lineage>
</organism>
<evidence type="ECO:0000313" key="3">
    <source>
        <dbReference type="Proteomes" id="UP001165580"/>
    </source>
</evidence>
<proteinExistence type="predicted"/>
<feature type="chain" id="PRO_5046742103" description="Peptidylprolyl isomerase" evidence="1">
    <location>
        <begin position="27"/>
        <end position="309"/>
    </location>
</feature>
<accession>A0ABT2GA83</accession>
<comment type="caution">
    <text evidence="2">The sequence shown here is derived from an EMBL/GenBank/DDBJ whole genome shotgun (WGS) entry which is preliminary data.</text>
</comment>
<sequence length="309" mass="30720">MRKLPALILSAGLLLSLAACSTGANAADGCSDITAPGQASESVSVTGDVGGTQTVSFPSPLVADSAELSTVVSNDDPDAAVAGFGGIVNTSYSIYDGQTGAAVGSPSTGLIAVSDTLPQGLQDALACASAGERVALVLPNEDAATIVQGAPGSVVMVFDVERTYPHSASGTPQPAQSGFPAVVRDETGRPGITVTSTEAPDAAESALLIKGDGDTVAEGDALLVQVTSVSYAEPRRASVNTWEEGSPQLWLASDDTTKTTGSKQPAGIGQFLIGQPVGSQVLVVLPTDDGSSATAWVVDVLGVVPPAAG</sequence>
<protein>
    <recommendedName>
        <fullName evidence="4">Peptidylprolyl isomerase</fullName>
    </recommendedName>
</protein>
<dbReference type="PROSITE" id="PS51257">
    <property type="entry name" value="PROKAR_LIPOPROTEIN"/>
    <property type="match status" value="1"/>
</dbReference>
<reference evidence="2" key="1">
    <citation type="submission" date="2022-08" db="EMBL/GenBank/DDBJ databases">
        <authorList>
            <person name="Deng Y."/>
            <person name="Han X.-F."/>
            <person name="Zhang Y.-Q."/>
        </authorList>
    </citation>
    <scope>NUCLEOTIDE SEQUENCE</scope>
    <source>
        <strain evidence="2">CPCC 205716</strain>
    </source>
</reference>
<evidence type="ECO:0000256" key="1">
    <source>
        <dbReference type="SAM" id="SignalP"/>
    </source>
</evidence>
<evidence type="ECO:0008006" key="4">
    <source>
        <dbReference type="Google" id="ProtNLM"/>
    </source>
</evidence>
<dbReference type="Proteomes" id="UP001165580">
    <property type="component" value="Unassembled WGS sequence"/>
</dbReference>
<gene>
    <name evidence="2" type="ORF">NVV95_00950</name>
</gene>